<dbReference type="InterPro" id="IPR000953">
    <property type="entry name" value="Chromo/chromo_shadow_dom"/>
</dbReference>
<dbReference type="Pfam" id="PF12777">
    <property type="entry name" value="MT"/>
    <property type="match status" value="1"/>
</dbReference>
<gene>
    <name evidence="18" type="primary">DNAH1_1</name>
    <name evidence="18" type="ORF">FOZ60_003195</name>
</gene>
<keyword evidence="7" id="KW-0067">ATP-binding</keyword>
<dbReference type="Gene3D" id="1.25.10.10">
    <property type="entry name" value="Leucine-rich Repeat Variant"/>
    <property type="match status" value="1"/>
</dbReference>
<keyword evidence="12" id="KW-0206">Cytoskeleton</keyword>
<dbReference type="GO" id="GO:0045505">
    <property type="term" value="F:dynein intermediate chain binding"/>
    <property type="evidence" value="ECO:0007669"/>
    <property type="project" value="InterPro"/>
</dbReference>
<dbReference type="PROSITE" id="PS50893">
    <property type="entry name" value="ABC_TRANSPORTER_2"/>
    <property type="match status" value="2"/>
</dbReference>
<keyword evidence="5" id="KW-0493">Microtubule</keyword>
<dbReference type="Proteomes" id="UP000541610">
    <property type="component" value="Unassembled WGS sequence"/>
</dbReference>
<dbReference type="Pfam" id="PF03028">
    <property type="entry name" value="Dynein_heavy"/>
    <property type="match status" value="1"/>
</dbReference>
<dbReference type="Pfam" id="PF12775">
    <property type="entry name" value="AAA_7"/>
    <property type="match status" value="1"/>
</dbReference>
<organism evidence="18 19">
    <name type="scientific">Perkinsus olseni</name>
    <name type="common">Perkinsus atlanticus</name>
    <dbReference type="NCBI Taxonomy" id="32597"/>
    <lineage>
        <taxon>Eukaryota</taxon>
        <taxon>Sar</taxon>
        <taxon>Alveolata</taxon>
        <taxon>Perkinsozoa</taxon>
        <taxon>Perkinsea</taxon>
        <taxon>Perkinsida</taxon>
        <taxon>Perkinsidae</taxon>
        <taxon>Perkinsus</taxon>
    </lineage>
</organism>
<dbReference type="Gene3D" id="1.20.140.100">
    <property type="entry name" value="Dynein heavy chain, N-terminal domain 2"/>
    <property type="match status" value="1"/>
</dbReference>
<dbReference type="Gene3D" id="1.20.1270.280">
    <property type="match status" value="1"/>
</dbReference>
<dbReference type="GO" id="GO:0008569">
    <property type="term" value="F:minus-end-directed microtubule motor activity"/>
    <property type="evidence" value="ECO:0007669"/>
    <property type="project" value="InterPro"/>
</dbReference>
<dbReference type="InterPro" id="IPR035699">
    <property type="entry name" value="AAA_6"/>
</dbReference>
<dbReference type="InterPro" id="IPR042228">
    <property type="entry name" value="Dynein_linker_3"/>
</dbReference>
<dbReference type="Pfam" id="PF12780">
    <property type="entry name" value="AAA_8"/>
    <property type="match status" value="1"/>
</dbReference>
<dbReference type="InterPro" id="IPR042222">
    <property type="entry name" value="Dynein_2_N"/>
</dbReference>
<evidence type="ECO:0000256" key="2">
    <source>
        <dbReference type="ARBA" id="ARBA00008887"/>
    </source>
</evidence>
<dbReference type="SMART" id="SM00298">
    <property type="entry name" value="CHROMO"/>
    <property type="match status" value="1"/>
</dbReference>
<dbReference type="SMART" id="SM00382">
    <property type="entry name" value="AAA"/>
    <property type="match status" value="3"/>
</dbReference>
<dbReference type="InterPro" id="IPR011989">
    <property type="entry name" value="ARM-like"/>
</dbReference>
<protein>
    <submittedName>
        <fullName evidence="18">Dynein heavy chain 1, axonemal</fullName>
    </submittedName>
</protein>
<dbReference type="InterPro" id="IPR016024">
    <property type="entry name" value="ARM-type_fold"/>
</dbReference>
<dbReference type="Pfam" id="PF24984">
    <property type="entry name" value="HEAT_EF3_GNC1"/>
    <property type="match status" value="1"/>
</dbReference>
<dbReference type="Pfam" id="PF17857">
    <property type="entry name" value="AAA_lid_1"/>
    <property type="match status" value="1"/>
</dbReference>
<dbReference type="Gene3D" id="1.20.58.1120">
    <property type="match status" value="1"/>
</dbReference>
<evidence type="ECO:0000256" key="10">
    <source>
        <dbReference type="ARBA" id="ARBA00023069"/>
    </source>
</evidence>
<feature type="compositionally biased region" description="Basic and acidic residues" evidence="15">
    <location>
        <begin position="11"/>
        <end position="21"/>
    </location>
</feature>
<dbReference type="InterPro" id="IPR015688">
    <property type="entry name" value="eEF3_ABC2_chromodomain-like"/>
</dbReference>
<proteinExistence type="inferred from homology"/>
<dbReference type="InterPro" id="IPR027417">
    <property type="entry name" value="P-loop_NTPase"/>
</dbReference>
<dbReference type="CDD" id="cd18626">
    <property type="entry name" value="CD_eEF3"/>
    <property type="match status" value="1"/>
</dbReference>
<dbReference type="EMBL" id="JABANP010000163">
    <property type="protein sequence ID" value="KAF4688080.1"/>
    <property type="molecule type" value="Genomic_DNA"/>
</dbReference>
<dbReference type="InterPro" id="IPR042219">
    <property type="entry name" value="AAA_lid_11_sf"/>
</dbReference>
<evidence type="ECO:0000256" key="13">
    <source>
        <dbReference type="ARBA" id="ARBA00023273"/>
    </source>
</evidence>
<dbReference type="FunFam" id="3.40.50.300:FF:000362">
    <property type="entry name" value="Dynein, axonemal, heavy chain 6"/>
    <property type="match status" value="1"/>
</dbReference>
<dbReference type="InterPro" id="IPR003439">
    <property type="entry name" value="ABC_transporter-like_ATP-bd"/>
</dbReference>
<feature type="region of interest" description="Disordered" evidence="15">
    <location>
        <begin position="1"/>
        <end position="89"/>
    </location>
</feature>
<dbReference type="Gene3D" id="1.10.8.720">
    <property type="entry name" value="Region D6 of dynein motor"/>
    <property type="match status" value="1"/>
</dbReference>
<evidence type="ECO:0000256" key="6">
    <source>
        <dbReference type="ARBA" id="ARBA00022741"/>
    </source>
</evidence>
<dbReference type="InterPro" id="IPR043160">
    <property type="entry name" value="Dynein_C_barrel"/>
</dbReference>
<dbReference type="Pfam" id="PF18199">
    <property type="entry name" value="Dynein_C"/>
    <property type="match status" value="1"/>
</dbReference>
<dbReference type="GO" id="GO:0005874">
    <property type="term" value="C:microtubule"/>
    <property type="evidence" value="ECO:0007669"/>
    <property type="project" value="UniProtKB-KW"/>
</dbReference>
<dbReference type="InterPro" id="IPR043157">
    <property type="entry name" value="Dynein_AAA1S"/>
</dbReference>
<feature type="coiled-coil region" evidence="14">
    <location>
        <begin position="2818"/>
        <end position="2866"/>
    </location>
</feature>
<dbReference type="GO" id="GO:0051959">
    <property type="term" value="F:dynein light intermediate chain binding"/>
    <property type="evidence" value="ECO:0007669"/>
    <property type="project" value="InterPro"/>
</dbReference>
<dbReference type="Pfam" id="PF18198">
    <property type="entry name" value="AAA_lid_11"/>
    <property type="match status" value="1"/>
</dbReference>
<dbReference type="Gene3D" id="3.20.180.20">
    <property type="entry name" value="Dynein heavy chain, N-terminal domain 2"/>
    <property type="match status" value="1"/>
</dbReference>
<dbReference type="Pfam" id="PF17852">
    <property type="entry name" value="Dynein_AAA_lid"/>
    <property type="match status" value="1"/>
</dbReference>
<dbReference type="InterPro" id="IPR041466">
    <property type="entry name" value="Dynein_AAA5_ext"/>
</dbReference>
<dbReference type="Gene3D" id="6.10.140.1060">
    <property type="match status" value="1"/>
</dbReference>
<dbReference type="FunFam" id="1.20.58.1120:FF:000001">
    <property type="entry name" value="dynein heavy chain 2, axonemal"/>
    <property type="match status" value="1"/>
</dbReference>
<evidence type="ECO:0000256" key="9">
    <source>
        <dbReference type="ARBA" id="ARBA00023054"/>
    </source>
</evidence>
<dbReference type="Gene3D" id="3.40.50.300">
    <property type="entry name" value="P-loop containing nucleotide triphosphate hydrolases"/>
    <property type="match status" value="8"/>
</dbReference>
<dbReference type="SUPFAM" id="SSF48371">
    <property type="entry name" value="ARM repeat"/>
    <property type="match status" value="1"/>
</dbReference>
<keyword evidence="6" id="KW-0547">Nucleotide-binding</keyword>
<comment type="caution">
    <text evidence="18">The sequence shown here is derived from an EMBL/GenBank/DDBJ whole genome shotgun (WGS) entry which is preliminary data.</text>
</comment>
<dbReference type="GO" id="GO:0007018">
    <property type="term" value="P:microtubule-based movement"/>
    <property type="evidence" value="ECO:0007669"/>
    <property type="project" value="InterPro"/>
</dbReference>
<dbReference type="Pfam" id="PF12774">
    <property type="entry name" value="AAA_6"/>
    <property type="match status" value="1"/>
</dbReference>
<dbReference type="Pfam" id="PF24987">
    <property type="entry name" value="HEAT_EF3_N"/>
    <property type="match status" value="1"/>
</dbReference>
<dbReference type="PANTHER" id="PTHR22878">
    <property type="entry name" value="DYNEIN HEAVY CHAIN 6, AXONEMAL-LIKE-RELATED"/>
    <property type="match status" value="1"/>
</dbReference>
<evidence type="ECO:0000256" key="12">
    <source>
        <dbReference type="ARBA" id="ARBA00023212"/>
    </source>
</evidence>
<evidence type="ECO:0000313" key="18">
    <source>
        <dbReference type="EMBL" id="KAF4688080.1"/>
    </source>
</evidence>
<dbReference type="FunFam" id="3.20.180.20:FF:000003">
    <property type="entry name" value="Dynein heavy chain 12, axonemal"/>
    <property type="match status" value="1"/>
</dbReference>
<dbReference type="InterPro" id="IPR035706">
    <property type="entry name" value="AAA_9"/>
</dbReference>
<dbReference type="GO" id="GO:0005930">
    <property type="term" value="C:axoneme"/>
    <property type="evidence" value="ECO:0007669"/>
    <property type="project" value="UniProtKB-SubCell"/>
</dbReference>
<dbReference type="InterPro" id="IPR024317">
    <property type="entry name" value="Dynein_heavy_chain_D4_dom"/>
</dbReference>
<dbReference type="SUPFAM" id="SSF52540">
    <property type="entry name" value="P-loop containing nucleoside triphosphate hydrolases"/>
    <property type="match status" value="6"/>
</dbReference>
<dbReference type="Gene3D" id="1.10.8.710">
    <property type="match status" value="1"/>
</dbReference>
<dbReference type="FunFam" id="1.20.920.30:FF:000002">
    <property type="entry name" value="Dynein axonemal heavy chain 3"/>
    <property type="match status" value="1"/>
</dbReference>
<comment type="similarity">
    <text evidence="3">Belongs to the ABC transporter superfamily. ABCF family. EF3 subfamily.</text>
</comment>
<evidence type="ECO:0000256" key="1">
    <source>
        <dbReference type="ARBA" id="ARBA00004430"/>
    </source>
</evidence>
<feature type="coiled-coil region" evidence="14">
    <location>
        <begin position="3066"/>
        <end position="3093"/>
    </location>
</feature>
<keyword evidence="10" id="KW-0969">Cilium</keyword>
<dbReference type="Gene3D" id="1.10.8.1220">
    <property type="match status" value="1"/>
</dbReference>
<sequence length="4860" mass="546041">MQPSPGQDEPPELRSEFRDIGGQRTLVTRKPSTTAPLPAIEAGRSPQKSGKKPRRRQRTIMSELLAPNDASKVRSYMRGPPRGLDWVPPSAPVSDALQVGGGQQPLGVPHRSTAIEKSQPGLPPTPRKRSVQLRPKVIDSFVHAVGSRPRKVLVERVRQQHLSEDLAPGFPLDYFDNTEYDERTPQEWIALGYSEAQRQKQHFAAKGEDISDLPDFLALEALALDSDAGVGKWKECQVTTYDSASEKFGVMFSGQEQRLVWLSKLWVMFVGAESPARHAKRVADAVRLRRATEAKIRYTICVDCMPRDRQEGLKGDQVVRVLRRVTGKRRARSGADQERLDRIVEDVNGEVSKAINRMTMLWVFAKAREQRVGQEEEGSTDDTALAAMKLLTDVVGVSWGPSGRRTRPAGFGQTWARPAPESGVIVSPGVERGFFETSFNKLTFETMFTERAAIRTVVGVRRLCIELLKSHPTVQLLPINLPYKPCKLEAFKQWQKDAIDKTAARVADDFTGKVVKMIRGNFDRIGKGWFNIEETSLEAYNYGKLKKLIMLVRLMLQDSLRDLAINTAELYVDYMKRHVPREVRVETPEYEFVYATNPAMYVQAIAGETILTALRAISDVPHIEKATVPQLFKAVVYRQKLTTVSLDEDFVVRAKDELEEQLSGSVIHGLQEYITLLAPYRDLLQLDPVKFINEKLDDEEAPATTDEIEADIINRHRLHDEVLQDIPDRGVQIGWVEVRVGEIRKILADKHTQVAKLEIDLLIRRYRSSCEQITSECQGISTVLRRTAESIEHLAELREYAQTQVPSLMVKMGGDIEATLRIHEVLEKFNVKLTPDDVNQRWRIFRAPKDIEMALDEARDGWALAEKGFSKDMAEEMELFLETLDDIEGTILTFYRFNDNNKCHEIYANAQSVTERLRDASTAAKQFNQREVLLGNEMTDYSRVGALAKEWEPYSNFWRIAHDWVMDEPKWRHGRFDSFDAKDMENKIGMGSKQLHKILRQLSTTPENGPLIDVATVVKQQLEDFQPYVPIVTALRNPGMRERHWEAVGQLLAGEGQEPLEVGPDHVKDNGDGSSNFTPQQLPRYGIENQLRGMQEAWQAVEFDCKETYRNTGTYILKGSEEASMLLDEHIVLTQAMQFSLYNKPFKEEIDAWATKLLYVSECLEAWLKVQRAWMYLQPIFDSPDLMVQLPNEGKKFKSVDMINACSQDGLLEKWGQAIKDLDWVQKGLEDYLEVKRAAFARFYFLSNDELLEILSQTKDPTRVQPFLCKVFENMSSLAFNEDLTVSSMSSLEGETVPFVELLSTAGSNVEHWMTEVEVAMREAVRAALYNAVLTYVDVPRTEWCVSHPAQTVLNASQIHWTSEVEAHIKGNTVGVYAEQLHQQLMDLVALIRGGLSKLQRTTVGALVVIDVHAKDVVEKLHEEAITTTSAFEWISQLRYYWNKDDTGRENCWVMMVQTDFPYGYEYLGNTFRLVITPLTDMCYMTLMGAQSLNLGGAPAGPAGTGKTETTKDLAKALAKQCVVFNCSPEMDYIMVGKFFKGLACSGAWCCFDEFNRIYIEVLSVIAQQLLVLFGAKAELASYSECKELDFEGSTINMKPTFNVFITMNPGYAGRTELPDNLQALFRPMAMMVPDYALIGEIMFYAYGFASGRALAQKMALRGVPPGYYYRSRPSGMRAVKSTIEAAGLLKRLHPDQDENQILLRALNDVNVPKFLKDDLPLFANIITDLFPGSSLLLAPPLHCLATDYVMLKCIQLYDTLQVRHGMMLVGPTGGGKTNTYKALQAAMTSLSTDDELPEATFQKVHTHIINPKAITQAQLYGAFDEITHEWSDGIAAEELRIAVRDTSPDKHWIIFDGPVDALWVESMNTVLDDNKKLCLVSGEIITLTAQVRMMFEVSDLAVASPATVSRCGMVYVEPGSLGMNPLIDSWLSGLPESFAHYAPAYRDRLRTYCYDYIHNIMENSLCASCLRLLSCEFDRLRPTEYVKLESLKDLVKELDQALGSVFIFALLWSVGAAVDGPGRERLSQFLWATLSDAALDALDEHDRGGEGAGFHLPPSHAHDIKLNGIEEGDNLFDYCFLVSENRWVPWLDTIPEFVVPNNAKYEDIVVPTIDSIRSTQLLKTLSEHHHHTLSCGPTGTGKSVNTAQYLLKAAPDTFQPVFVNFSAQTTPGKKMVLFVDDLNMPQKEFYGAQPPIELLRMWLDHGGWYNRKELVFNHVVDMILVGSMGLPGGGRTFITERLKRHYHLIGYTDLKERSISGIFNTIADYFFKAFDEEVQSLVPKMVDGIIDVFQKIGDTLLPTPAKSHYTFNLRDIWKVFLGVCGLSRQKGNSAMMAIRCWVHEINRVFGDRLVDNKDRAWLEEQEREKLQECFGVDPDEVLKSDRLVFGRFMDVGADVQHYMEISDMERMKQVFLFCDTQIISEEMVEAINNVLNSGDVPNLYKVEDLDAIASACRTVCQQQGLQPTKANIFAAYLSRVQKNVHVVLAFSPVGDAFRTRLRMFPSLANCCTIDWFAEWPAEALYSVAEQEILGGGVQLPNMEGVLNGFKFVHQNVESESRKFFEVLKRKVYVTPTSFLGALGLLQEYTGGEEEGDTKSVLIRYLELRTRSRELQEDLVAMKPVLEQTSKEVAEMMVVIEADKKDAAVTQEAVAKEESEALTKKEITQTIKDDAQRDLDEAIPALDEAVRCLSKLKAEHVREVKAMTNPPSGVKLTMEAVCIMFSIKPVRKNDPNKLGAKIDDYWESAQKELLQDPKKLLDSLMHYDKENIADSREDFDPQAIKKASVACEAICMWARAMFKYNTVSKAVEPKRIKLREAEEELKVTMQRLDEAQEKLAQVNARIAKLEADYNAAVEKQQQLQHDSHMCEVKLERAHKLIGGLGGEKSRWRENVKNLSRSLDLLPGDCLVAASGVSYLGPFTNEYRLVCEAAWRGEMSSRGVEYTENCSLRSALGEPVKIEQWVVCGLPNDSLSIGNGIILDKARRWPLMIDPQRQANKFVKTMGNSIDSGMDICKLSDSNLLRTMELAIQFGKWVVLENIGEELDPALEPILLQQKSKDGSGYVIRLVSQNAKMNAQLKAIEDEILRLLATSEGDVLEDDTLINAIAQSKATATEIQEKQAEAAVTEKNIDEARESYRCVAYRSSLIFFCIVGPYQHRPHAPKPSNPLDLSTRLESLIDYNTYIFYQNVCRGLFEKDKLMFSFALCIKLMQGENRVPPNELRFLLTGPTEDLVESGPPIPADWISKPTWNEVLGLEAHVPECAGLAASITEKPDEFRKLCFLRTLRLDEVIPGVVSFVAKELGQRFVEPPTFDIAKSFADSTNMNPLIFILSSGSDPTSDVLAFAESMNMSKKMEAISLGQGQGPKAAKMIHHASGSGGWILLQNCHLAASWMSTLERICEQMAPDTTDSNYRLWLTSMPSKAFPVMVLQSGVKMTNEPPKGLRANLLRSYAQMNDNIWVDSAKPEDRRKFGPIGWNIPYGFTNEDLAVCRRQLMVFINQYDEVPYKVLNYLGAQINYGGRVTDDKDKRLINCILTTYCCESLEEAVFVDDFIKYILTLPLNPAPEAFGMHENCNITCAQAEAENLLAGMLEMAPSGAGEGGGKTVEEMIDETAAQIQEKTPAVIDFDLVDERYPTKYEESLNTVLKQEVLRYNRLIDIMVSSLKELRKALKGLVAMSAELETASHQLFANTVPDMWAELGFLSMKPLSSWINDLVDRIAFLNQWIEHGTPKAFWMSGLKFTLEIDRLQFGFMCLDISKPEQVSEAPGHGAYVYGLFLEGCRWDPQARLLSESLPKELYNELPIIHFLPEVDREKPSNVYMCPTYKVLSRRGTLSTTGHSTNFVQLCLFLYVPLFVPSPQVNSSKIAMSVSTTVSVPITFHPKTSELLSQHCVVDNALSSAAGAGAAAAEKALLEVVNLCQEYSHSFEPIGFALLPQVFLLHAHKKSPVVKAAKAAADAIIGLVTEERSAVAVALVKDVVVDAIKSEKYQAQQAALIALTKIVKVCGVALSMYLDEILPVVCTVIHHIKAPVKQAARECLEALCLTNGNRDIQPFVPTLVSALINANELSEAIHTLGATTFVQQVELPPLAVIEPLLVRALKDTSTKTDIKRKVFVIVDNMCKLIDDPSHCRPFEGDMLELLDRAREEVSDPEARDVATRAYRTLKRLSETAADNAQKAVTLDEETVAATARGVLARTAPALLEDVSYCCFKPFCTVAQHLAKANMWTDEQWTACLNDYLSLFTEDSEAGVLDVRDALKERREEEASKKNKAPVEDEEEEGEDLCNCEFSLAYGAMTLLVNTRLHLKRGHRYGIVGPNGVGKSTLLKAIGNNQVEGFPPPEELRTVYLAHDIDGEMGEISVLEFLMSSEAVQEVGNGDRETCVAKLEELDFTKELQRKKVSELSGGWKMKLSLAEAMLRKADILMLDEPTNHLDVGNVAWLENYLNGLDNVTCMIVSHDSGFLDNVATNIIHYENRKLVTYKGNLSEFIKCKPEAKSYYDLGAVVDEWTLPNPGFLDGVKTKGKAIVKMTNVSFQVAVVGPNGAGKSTCIKLLTGELKPSSGVVWKHQNMRLAYLAQHAFHHIETKLDLTPVQYILQRYEGGIDKEDVTKKSKIEISVEGAGKEKRVIDRIVQRRKAKNNYEYLVRWQNKSAEDDTWMEREKLMALGFRAQILRIDEQEAVKLGLMRPLITSEVEKHLKNLGLDPEFATHNRMRGLSGGQKVKVVLAAATWNLPHVIVLDEPTNYLDRDSQASLTKALNEFEGGVLIVSHNKDFTDRICKEQWVLHDGKLKREGELGTEITEKQEDKTADDDLYDAMGNKIQKKKKLTAKQIKQKKKDRLARWKAGEELSEWSGDELF</sequence>
<keyword evidence="4" id="KW-0963">Cytoplasm</keyword>
<dbReference type="GO" id="GO:0030286">
    <property type="term" value="C:dynein complex"/>
    <property type="evidence" value="ECO:0007669"/>
    <property type="project" value="UniProtKB-KW"/>
</dbReference>
<evidence type="ECO:0000256" key="15">
    <source>
        <dbReference type="SAM" id="MobiDB-lite"/>
    </source>
</evidence>
<dbReference type="InterPro" id="IPR023780">
    <property type="entry name" value="Chromo_domain"/>
</dbReference>
<dbReference type="PROSITE" id="PS50013">
    <property type="entry name" value="CHROMO_2"/>
    <property type="match status" value="1"/>
</dbReference>
<dbReference type="Pfam" id="PF00385">
    <property type="entry name" value="Chromo"/>
    <property type="match status" value="1"/>
</dbReference>
<feature type="compositionally biased region" description="Basic residues" evidence="15">
    <location>
        <begin position="49"/>
        <end position="58"/>
    </location>
</feature>
<dbReference type="Pfam" id="PF08393">
    <property type="entry name" value="DHC_N2"/>
    <property type="match status" value="1"/>
</dbReference>
<evidence type="ECO:0000256" key="3">
    <source>
        <dbReference type="ARBA" id="ARBA00011054"/>
    </source>
</evidence>
<dbReference type="InterPro" id="IPR047038">
    <property type="entry name" value="eEF3_chromodomain-like_sf"/>
</dbReference>
<dbReference type="PROSITE" id="PS00211">
    <property type="entry name" value="ABC_TRANSPORTER_1"/>
    <property type="match status" value="2"/>
</dbReference>
<dbReference type="InterPro" id="IPR017871">
    <property type="entry name" value="ABC_transporter-like_CS"/>
</dbReference>
<dbReference type="FunFam" id="1.20.920.20:FF:000001">
    <property type="entry name" value="dynein heavy chain 2, axonemal"/>
    <property type="match status" value="1"/>
</dbReference>
<feature type="domain" description="Chromo" evidence="16">
    <location>
        <begin position="4628"/>
        <end position="4665"/>
    </location>
</feature>
<dbReference type="PANTHER" id="PTHR22878:SF68">
    <property type="entry name" value="DYNEIN HEAVY CHAIN 6, AXONEMAL-LIKE"/>
    <property type="match status" value="1"/>
</dbReference>
<dbReference type="InterPro" id="IPR013602">
    <property type="entry name" value="Dynein_heavy_linker"/>
</dbReference>
<keyword evidence="9 14" id="KW-0175">Coiled coil</keyword>
<dbReference type="Gene3D" id="1.20.920.20">
    <property type="match status" value="1"/>
</dbReference>
<keyword evidence="8" id="KW-0243">Dynein</keyword>
<dbReference type="InterPro" id="IPR003593">
    <property type="entry name" value="AAA+_ATPase"/>
</dbReference>
<feature type="domain" description="ABC transporter" evidence="17">
    <location>
        <begin position="4281"/>
        <end position="4509"/>
    </location>
</feature>
<evidence type="ECO:0000259" key="17">
    <source>
        <dbReference type="PROSITE" id="PS50893"/>
    </source>
</evidence>
<accession>A0A7J6NX10</accession>
<dbReference type="InterPro" id="IPR041589">
    <property type="entry name" value="DNAH3_AAA_lid_1"/>
</dbReference>
<dbReference type="GO" id="GO:0005524">
    <property type="term" value="F:ATP binding"/>
    <property type="evidence" value="ECO:0007669"/>
    <property type="project" value="UniProtKB-KW"/>
</dbReference>
<evidence type="ECO:0000313" key="19">
    <source>
        <dbReference type="Proteomes" id="UP000541610"/>
    </source>
</evidence>
<dbReference type="InterPro" id="IPR026983">
    <property type="entry name" value="DHC"/>
</dbReference>
<keyword evidence="11" id="KW-0505">Motor protein</keyword>
<name>A0A7J6NX10_PEROL</name>
<dbReference type="Pfam" id="PF00005">
    <property type="entry name" value="ABC_tran"/>
    <property type="match status" value="2"/>
</dbReference>
<dbReference type="InterPro" id="IPR024743">
    <property type="entry name" value="Dynein_HC_stalk"/>
</dbReference>
<dbReference type="Pfam" id="PF12781">
    <property type="entry name" value="AAA_9"/>
    <property type="match status" value="1"/>
</dbReference>
<keyword evidence="13" id="KW-0966">Cell projection</keyword>
<evidence type="ECO:0000256" key="14">
    <source>
        <dbReference type="SAM" id="Coils"/>
    </source>
</evidence>
<dbReference type="GO" id="GO:0016887">
    <property type="term" value="F:ATP hydrolysis activity"/>
    <property type="evidence" value="ECO:0007669"/>
    <property type="project" value="InterPro"/>
</dbReference>
<dbReference type="InterPro" id="IPR004273">
    <property type="entry name" value="Dynein_heavy_D6_P-loop"/>
</dbReference>
<evidence type="ECO:0000256" key="11">
    <source>
        <dbReference type="ARBA" id="ARBA00023175"/>
    </source>
</evidence>
<evidence type="ECO:0000256" key="4">
    <source>
        <dbReference type="ARBA" id="ARBA00022490"/>
    </source>
</evidence>
<feature type="domain" description="ABC transporter" evidence="17">
    <location>
        <begin position="4510"/>
        <end position="4814"/>
    </location>
</feature>
<dbReference type="OrthoDB" id="537704at2759"/>
<dbReference type="InterPro" id="IPR041228">
    <property type="entry name" value="Dynein_C"/>
</dbReference>
<dbReference type="CDD" id="cd03221">
    <property type="entry name" value="ABCF_EF-3"/>
    <property type="match status" value="1"/>
</dbReference>
<evidence type="ECO:0000256" key="8">
    <source>
        <dbReference type="ARBA" id="ARBA00023017"/>
    </source>
</evidence>
<reference evidence="18 19" key="1">
    <citation type="submission" date="2020-04" db="EMBL/GenBank/DDBJ databases">
        <title>Perkinsus olseni comparative genomics.</title>
        <authorList>
            <person name="Bogema D.R."/>
        </authorList>
    </citation>
    <scope>NUCLEOTIDE SEQUENCE [LARGE SCALE GENOMIC DNA]</scope>
    <source>
        <strain evidence="18">00978-12</strain>
    </source>
</reference>
<comment type="subcellular location">
    <subcellularLocation>
        <location evidence="1">Cytoplasm</location>
        <location evidence="1">Cytoskeleton</location>
        <location evidence="1">Cilium axoneme</location>
    </subcellularLocation>
</comment>
<dbReference type="Gene3D" id="3.10.490.20">
    <property type="match status" value="1"/>
</dbReference>
<evidence type="ECO:0000259" key="16">
    <source>
        <dbReference type="PROSITE" id="PS50013"/>
    </source>
</evidence>
<dbReference type="FunFam" id="3.40.50.300:FF:000193">
    <property type="entry name" value="Probable Elongation factor 3"/>
    <property type="match status" value="1"/>
</dbReference>
<dbReference type="FunFam" id="3.10.490.20:FF:000009">
    <property type="entry name" value="Dynein heavy chain 4"/>
    <property type="match status" value="1"/>
</dbReference>
<evidence type="ECO:0000256" key="5">
    <source>
        <dbReference type="ARBA" id="ARBA00022701"/>
    </source>
</evidence>
<dbReference type="FunFam" id="3.40.50.300:FF:000063">
    <property type="entry name" value="dynein heavy chain 6, axonemal"/>
    <property type="match status" value="1"/>
</dbReference>
<dbReference type="FunFam" id="1.20.1270.280:FF:000001">
    <property type="entry name" value="dynein heavy chain 7, axonemal"/>
    <property type="match status" value="1"/>
</dbReference>
<evidence type="ECO:0000256" key="7">
    <source>
        <dbReference type="ARBA" id="ARBA00022840"/>
    </source>
</evidence>
<dbReference type="Gene3D" id="1.20.920.30">
    <property type="match status" value="1"/>
</dbReference>
<comment type="similarity">
    <text evidence="2">Belongs to the dynein heavy chain family.</text>
</comment>
<dbReference type="InterPro" id="IPR041658">
    <property type="entry name" value="AAA_lid_11"/>
</dbReference>
<dbReference type="Gene3D" id="2.40.50.990">
    <property type="match status" value="1"/>
</dbReference>